<evidence type="ECO:0000256" key="1">
    <source>
        <dbReference type="SAM" id="MobiDB-lite"/>
    </source>
</evidence>
<feature type="region of interest" description="Disordered" evidence="1">
    <location>
        <begin position="352"/>
        <end position="423"/>
    </location>
</feature>
<dbReference type="EMBL" id="ML210146">
    <property type="protein sequence ID" value="TFK30917.1"/>
    <property type="molecule type" value="Genomic_DNA"/>
</dbReference>
<feature type="compositionally biased region" description="Basic and acidic residues" evidence="1">
    <location>
        <begin position="10"/>
        <end position="25"/>
    </location>
</feature>
<evidence type="ECO:0000313" key="3">
    <source>
        <dbReference type="Proteomes" id="UP000307440"/>
    </source>
</evidence>
<keyword evidence="3" id="KW-1185">Reference proteome</keyword>
<reference evidence="2 3" key="1">
    <citation type="journal article" date="2019" name="Nat. Ecol. Evol.">
        <title>Megaphylogeny resolves global patterns of mushroom evolution.</title>
        <authorList>
            <person name="Varga T."/>
            <person name="Krizsan K."/>
            <person name="Foldi C."/>
            <person name="Dima B."/>
            <person name="Sanchez-Garcia M."/>
            <person name="Sanchez-Ramirez S."/>
            <person name="Szollosi G.J."/>
            <person name="Szarkandi J.G."/>
            <person name="Papp V."/>
            <person name="Albert L."/>
            <person name="Andreopoulos W."/>
            <person name="Angelini C."/>
            <person name="Antonin V."/>
            <person name="Barry K.W."/>
            <person name="Bougher N.L."/>
            <person name="Buchanan P."/>
            <person name="Buyck B."/>
            <person name="Bense V."/>
            <person name="Catcheside P."/>
            <person name="Chovatia M."/>
            <person name="Cooper J."/>
            <person name="Damon W."/>
            <person name="Desjardin D."/>
            <person name="Finy P."/>
            <person name="Geml J."/>
            <person name="Haridas S."/>
            <person name="Hughes K."/>
            <person name="Justo A."/>
            <person name="Karasinski D."/>
            <person name="Kautmanova I."/>
            <person name="Kiss B."/>
            <person name="Kocsube S."/>
            <person name="Kotiranta H."/>
            <person name="LaButti K.M."/>
            <person name="Lechner B.E."/>
            <person name="Liimatainen K."/>
            <person name="Lipzen A."/>
            <person name="Lukacs Z."/>
            <person name="Mihaltcheva S."/>
            <person name="Morgado L.N."/>
            <person name="Niskanen T."/>
            <person name="Noordeloos M.E."/>
            <person name="Ohm R.A."/>
            <person name="Ortiz-Santana B."/>
            <person name="Ovrebo C."/>
            <person name="Racz N."/>
            <person name="Riley R."/>
            <person name="Savchenko A."/>
            <person name="Shiryaev A."/>
            <person name="Soop K."/>
            <person name="Spirin V."/>
            <person name="Szebenyi C."/>
            <person name="Tomsovsky M."/>
            <person name="Tulloss R.E."/>
            <person name="Uehling J."/>
            <person name="Grigoriev I.V."/>
            <person name="Vagvolgyi C."/>
            <person name="Papp T."/>
            <person name="Martin F.M."/>
            <person name="Miettinen O."/>
            <person name="Hibbett D.S."/>
            <person name="Nagy L.G."/>
        </authorList>
    </citation>
    <scope>NUCLEOTIDE SEQUENCE [LARGE SCALE GENOMIC DNA]</scope>
    <source>
        <strain evidence="2 3">CBS 121175</strain>
    </source>
</reference>
<sequence>MLRSWLGQSSREDVTPSEQPRRSLDVLRPSTSISTGNDPPPRSSLDAKRPQLQYSTPHDAILSRLQTNVTSSSTKPDNLGANDEHSRVQSVSPEPAMSHSRLDLGMSPAPSMYTNMTSNARPQNSHPVELLLDPFDGTVHGVLHPQEDPFFDQGHNTTSPRLIFSSASSTGEAMWSHLSRVLDLQSQIAKMHTEMEGLGPGDGKRKKRNVGGGTGTVPTTDDGQAYLRHSRYNRPMRGMSTVSAVGPGSDNEKEVDEEGVGVGDEETEKHRAREEEFAKLSDQFEGKKESIQDIMYKLDDLSKALTEFHALQVPNVDIVSSRHSSMSVAHTAPHVLDIQSTGKHASMPFPTLWSPPKTPFSATPPAGLPHPGGGGSSRTAPQQPRPQKPVVPTVLVNSMELPPQTQMFDSPVSSLGSLKLPQE</sequence>
<name>A0A5C3LDM0_COPMA</name>
<evidence type="ECO:0000313" key="2">
    <source>
        <dbReference type="EMBL" id="TFK30917.1"/>
    </source>
</evidence>
<protein>
    <submittedName>
        <fullName evidence="2">Uncharacterized protein</fullName>
    </submittedName>
</protein>
<dbReference type="AlphaFoldDB" id="A0A5C3LDM0"/>
<dbReference type="OrthoDB" id="2537650at2759"/>
<feature type="compositionally biased region" description="Acidic residues" evidence="1">
    <location>
        <begin position="253"/>
        <end position="266"/>
    </location>
</feature>
<feature type="region of interest" description="Disordered" evidence="1">
    <location>
        <begin position="1"/>
        <end position="100"/>
    </location>
</feature>
<accession>A0A5C3LDM0</accession>
<organism evidence="2 3">
    <name type="scientific">Coprinopsis marcescibilis</name>
    <name type="common">Agaric fungus</name>
    <name type="synonym">Psathyrella marcescibilis</name>
    <dbReference type="NCBI Taxonomy" id="230819"/>
    <lineage>
        <taxon>Eukaryota</taxon>
        <taxon>Fungi</taxon>
        <taxon>Dikarya</taxon>
        <taxon>Basidiomycota</taxon>
        <taxon>Agaricomycotina</taxon>
        <taxon>Agaricomycetes</taxon>
        <taxon>Agaricomycetidae</taxon>
        <taxon>Agaricales</taxon>
        <taxon>Agaricineae</taxon>
        <taxon>Psathyrellaceae</taxon>
        <taxon>Coprinopsis</taxon>
    </lineage>
</organism>
<feature type="region of interest" description="Disordered" evidence="1">
    <location>
        <begin position="195"/>
        <end position="223"/>
    </location>
</feature>
<feature type="compositionally biased region" description="Polar residues" evidence="1">
    <location>
        <begin position="64"/>
        <end position="76"/>
    </location>
</feature>
<dbReference type="Proteomes" id="UP000307440">
    <property type="component" value="Unassembled WGS sequence"/>
</dbReference>
<proteinExistence type="predicted"/>
<gene>
    <name evidence="2" type="ORF">FA15DRAFT_751903</name>
</gene>
<feature type="region of interest" description="Disordered" evidence="1">
    <location>
        <begin position="238"/>
        <end position="274"/>
    </location>
</feature>
<feature type="compositionally biased region" description="Polar residues" evidence="1">
    <location>
        <begin position="403"/>
        <end position="416"/>
    </location>
</feature>